<dbReference type="Pfam" id="PF00311">
    <property type="entry name" value="PEPcase"/>
    <property type="match status" value="1"/>
</dbReference>
<name>A0AAV4LZU1_BABCB</name>
<dbReference type="InterPro" id="IPR033129">
    <property type="entry name" value="PEPCASE_His_AS"/>
</dbReference>
<accession>A0AAV4LZU1</accession>
<gene>
    <name evidence="2" type="ORF">BcabD6B2_40810</name>
</gene>
<dbReference type="InterPro" id="IPR015813">
    <property type="entry name" value="Pyrv/PenolPyrv_kinase-like_dom"/>
</dbReference>
<evidence type="ECO:0000256" key="1">
    <source>
        <dbReference type="PROSITE-ProRule" id="PRU10112"/>
    </source>
</evidence>
<reference evidence="2 3" key="1">
    <citation type="submission" date="2021-06" db="EMBL/GenBank/DDBJ databases">
        <title>Genome sequence of Babesia caballi.</title>
        <authorList>
            <person name="Yamagishi J."/>
            <person name="Kidaka T."/>
            <person name="Ochi A."/>
        </authorList>
    </citation>
    <scope>NUCLEOTIDE SEQUENCE [LARGE SCALE GENOMIC DNA]</scope>
    <source>
        <strain evidence="2">USDA-D6B2</strain>
    </source>
</reference>
<comment type="caution">
    <text evidence="2">The sequence shown here is derived from an EMBL/GenBank/DDBJ whole genome shotgun (WGS) entry which is preliminary data.</text>
</comment>
<dbReference type="InterPro" id="IPR021135">
    <property type="entry name" value="PEP_COase"/>
</dbReference>
<protein>
    <submittedName>
        <fullName evidence="2">Phosphoenolpyruvate carboxylase</fullName>
    </submittedName>
</protein>
<proteinExistence type="predicted"/>
<organism evidence="2 3">
    <name type="scientific">Babesia caballi</name>
    <dbReference type="NCBI Taxonomy" id="5871"/>
    <lineage>
        <taxon>Eukaryota</taxon>
        <taxon>Sar</taxon>
        <taxon>Alveolata</taxon>
        <taxon>Apicomplexa</taxon>
        <taxon>Aconoidasida</taxon>
        <taxon>Piroplasmida</taxon>
        <taxon>Babesiidae</taxon>
        <taxon>Babesia</taxon>
    </lineage>
</organism>
<dbReference type="GO" id="GO:0008964">
    <property type="term" value="F:phosphoenolpyruvate carboxylase activity"/>
    <property type="evidence" value="ECO:0007669"/>
    <property type="project" value="InterPro"/>
</dbReference>
<keyword evidence="3" id="KW-1185">Reference proteome</keyword>
<dbReference type="PANTHER" id="PTHR30523">
    <property type="entry name" value="PHOSPHOENOLPYRUVATE CARBOXYLASE"/>
    <property type="match status" value="1"/>
</dbReference>
<dbReference type="GeneID" id="94196127"/>
<evidence type="ECO:0000313" key="2">
    <source>
        <dbReference type="EMBL" id="GIX64646.1"/>
    </source>
</evidence>
<evidence type="ECO:0000313" key="3">
    <source>
        <dbReference type="Proteomes" id="UP001497744"/>
    </source>
</evidence>
<feature type="active site" evidence="1">
    <location>
        <position position="653"/>
    </location>
</feature>
<dbReference type="GO" id="GO:0005829">
    <property type="term" value="C:cytosol"/>
    <property type="evidence" value="ECO:0007669"/>
    <property type="project" value="TreeGrafter"/>
</dbReference>
<dbReference type="Gene3D" id="1.20.1440.90">
    <property type="entry name" value="Phosphoenolpyruvate/pyruvate domain"/>
    <property type="match status" value="1"/>
</dbReference>
<dbReference type="Proteomes" id="UP001497744">
    <property type="component" value="Unassembled WGS sequence"/>
</dbReference>
<dbReference type="SUPFAM" id="SSF51621">
    <property type="entry name" value="Phosphoenolpyruvate/pyruvate domain"/>
    <property type="match status" value="2"/>
</dbReference>
<dbReference type="PANTHER" id="PTHR30523:SF6">
    <property type="entry name" value="PHOSPHOENOLPYRUVATE CARBOXYLASE"/>
    <property type="match status" value="1"/>
</dbReference>
<dbReference type="PRINTS" id="PR00150">
    <property type="entry name" value="PEPCARBXLASE"/>
</dbReference>
<dbReference type="PROSITE" id="PS00393">
    <property type="entry name" value="PEPCASE_2"/>
    <property type="match status" value="1"/>
</dbReference>
<dbReference type="EMBL" id="BPLF01000003">
    <property type="protein sequence ID" value="GIX64646.1"/>
    <property type="molecule type" value="Genomic_DNA"/>
</dbReference>
<dbReference type="RefSeq" id="XP_067716715.1">
    <property type="nucleotide sequence ID" value="XM_067860614.1"/>
</dbReference>
<sequence>MSGEAHESGALLALRKRRRGNRGADVAHVDFQQPLNLDMQLMVSVLFEVLRGHVPEDVYARIAEIVQHDGAGNVKWTRERLQELPVDYWPHLAKVLRIICAIGNTADKAQKKRRRDAYERAKCNETDFKGTTYTLRGCMEFFRQNGMDPKELYEHIVNMRIDFVLTAHPTETHRLTSLVNHRKLCELIMEFDGESYTPFDETMVGGTGDGGDACAALEGGGAARHDNVVHGPDSKAEADLIRRGGRGAHNVKTTVFESVHKFYGYLDAFLEENGLPVLPIEAQIFRFSSWAGGDRDGNPFVTPDITRKTVCYNKISACELYLGMVGLFGVADTGDQLDKLAEELPLKDATEEFRQYVAAVGEAEAAALGSSWAGDGTATHFSKEFMYMVPDAQPDEVYRTLFRLIGTRLTVTKYIARKQLAGEKSDLSEEVRKYVYRSREEIMEPLKRCYQSLCDVGCEVFANGTLKALIRSMDTFGLYLLKLDIRQENAKHSAAADFLCKRLGLSEKLYTEMEEDERVAFLSGLLAAEGTFDVGGDVLAGAPDEVVDVIETVQVVGELGSEVVHSYVISMCDCASDILLVEVLLEKIAAAAGDGASSHKGIRVVPLLETIGSLRASSAIMERLFGERWYRGHIARHHGNTQEVMIGYSDSGKDGGRLAASWELYKVGAGLGEKCISQAQQMLFSVAESEGITMHYFHGRGGSVSRGGGPLHQAIMSQPRGTLNNYLRLTVQGETIGYMFAMPHDCARTMEYYLTSCVRFNVDADRITVKPEWARLWDEMAEISYRAYRKVVGDAVGFADYFAALTPVREMGLMNIGSRPAKRTKDGGIGKIRAIPWVFAWAQVQLNMPIWLGLADGLQHAMETGRMELLKDMYRGWPFCTSFLHLVSMVLLKTNAAITEEYERALVPPELRHLGEILRCDLSRATTLIKLVTGEREFCDNDVVVRRGFQCNAGLLGPCAALQIEALAGYRRAPDDARYHDALVISMKAIAAVMQHTGHGGKLLERARAHDVRRVLADEVEAVLPQQLGVVQLGVLEHVADVVNVHLARKHLLTHVLQGAQSAGVSKTHDLTQLEVRVAVEVANARGVNELEHLHDGVERPAAELNDLGRVLLTQNVVKVLGTGAENDLVSSDVLASDGNSDVGVLGVVQLTADVVSEDGEDGVKGASALGAVLHGVKVVEPLAPVVAAENVHDAVDLHQSAVLTTTDGVHVGGDGLTTPGAGARVEDKQRVEVGVAVVPAKHVDLVVHNARRVAAHGGRVEVAGVVDASPGVGGNVVGVNVVVVSAAGVAAAHVEHLAVGDHHVAAAGVGLLAVGLAEAGPGGGDGVEALEVVEALVAVVSAEAVEAVVDAGEGVVGAFRGHLAAAGDVAHLHVDGLKGVGGVKRVVHGGDVEGEHVHEPRVAVVAAVHEELAAVHGGRVVVARERRRREPGVLLARAGHGDRGLLHAQVQAQPPALDGVEGVGVPDGPLPGPAAEDDEDLADHVAAVSRARRGSASGGADVLVQHVGVGTQSRHCVGKRWVLNYDAGRERCALMKRTDPQHGGLGEPPRGLTQKLKTETINV</sequence>
<dbReference type="GO" id="GO:0006099">
    <property type="term" value="P:tricarboxylic acid cycle"/>
    <property type="evidence" value="ECO:0007669"/>
    <property type="project" value="InterPro"/>
</dbReference>
<dbReference type="GO" id="GO:0015977">
    <property type="term" value="P:carbon fixation"/>
    <property type="evidence" value="ECO:0007669"/>
    <property type="project" value="InterPro"/>
</dbReference>